<organism evidence="1 2">
    <name type="scientific">Streptomyces phage Sentinel</name>
    <dbReference type="NCBI Taxonomy" id="2767584"/>
    <lineage>
        <taxon>Viruses</taxon>
        <taxon>Duplodnaviria</taxon>
        <taxon>Heunggongvirae</taxon>
        <taxon>Uroviricota</taxon>
        <taxon>Caudoviricetes</taxon>
        <taxon>Arquatrovirinae</taxon>
        <taxon>Sentinelvirus</taxon>
        <taxon>Sentinelvirus sentinel</taxon>
    </lineage>
</organism>
<evidence type="ECO:0000313" key="1">
    <source>
        <dbReference type="EMBL" id="QPB09878.1"/>
    </source>
</evidence>
<gene>
    <name evidence="1" type="ORF">CPT_Sentinel_044</name>
</gene>
<accession>A0A873WI71</accession>
<keyword evidence="2" id="KW-1185">Reference proteome</keyword>
<dbReference type="Proteomes" id="UP000663080">
    <property type="component" value="Segment"/>
</dbReference>
<dbReference type="EMBL" id="MT701597">
    <property type="protein sequence ID" value="QPB09878.1"/>
    <property type="molecule type" value="Genomic_DNA"/>
</dbReference>
<name>A0A873WI71_9CAUD</name>
<proteinExistence type="predicted"/>
<protein>
    <submittedName>
        <fullName evidence="1">Uncharacterized protein</fullName>
    </submittedName>
</protein>
<evidence type="ECO:0000313" key="2">
    <source>
        <dbReference type="Proteomes" id="UP000663080"/>
    </source>
</evidence>
<reference evidence="1" key="1">
    <citation type="submission" date="2020-07" db="EMBL/GenBank/DDBJ databases">
        <title>Complete genome sequence of Streptomyces phage Sentinel.</title>
        <authorList>
            <person name="Talcott A.F."/>
            <person name="Ramsey J."/>
            <person name="Moreland R."/>
            <person name="Hernandez I."/>
            <person name="Clark J.D."/>
            <person name="Liu M."/>
            <person name="Burrowes B."/>
        </authorList>
    </citation>
    <scope>NUCLEOTIDE SEQUENCE</scope>
</reference>
<sequence length="100" mass="11298">MQLLLEAVREGHDRGRRRAPVRPAVHPGRVLLLHGEQGDEGMAAVTDVAPACAKDIELHEYCDGNLDMTVQGVVYHQHRCACPCHPRGLRRVRWEDTLQR</sequence>